<protein>
    <recommendedName>
        <fullName evidence="9">Tyrosine recombinase XerC</fullName>
    </recommendedName>
</protein>
<evidence type="ECO:0000256" key="9">
    <source>
        <dbReference type="HAMAP-Rule" id="MF_01808"/>
    </source>
</evidence>
<proteinExistence type="inferred from homology"/>
<evidence type="ECO:0000256" key="1">
    <source>
        <dbReference type="ARBA" id="ARBA00004496"/>
    </source>
</evidence>
<comment type="subcellular location">
    <subcellularLocation>
        <location evidence="1 9">Cytoplasm</location>
    </subcellularLocation>
</comment>
<dbReference type="Gene3D" id="1.10.150.130">
    <property type="match status" value="1"/>
</dbReference>
<dbReference type="InterPro" id="IPR004107">
    <property type="entry name" value="Integrase_SAM-like_N"/>
</dbReference>
<dbReference type="PANTHER" id="PTHR30349">
    <property type="entry name" value="PHAGE INTEGRASE-RELATED"/>
    <property type="match status" value="1"/>
</dbReference>
<comment type="similarity">
    <text evidence="9">Belongs to the 'phage' integrase family. XerC subfamily.</text>
</comment>
<dbReference type="PROSITE" id="PS51900">
    <property type="entry name" value="CB"/>
    <property type="match status" value="1"/>
</dbReference>
<dbReference type="GO" id="GO:0006313">
    <property type="term" value="P:DNA transposition"/>
    <property type="evidence" value="ECO:0007669"/>
    <property type="project" value="UniProtKB-UniRule"/>
</dbReference>
<keyword evidence="2 9" id="KW-0963">Cytoplasm</keyword>
<feature type="domain" description="Tyr recombinase" evidence="11">
    <location>
        <begin position="161"/>
        <end position="348"/>
    </location>
</feature>
<feature type="active site" evidence="9">
    <location>
        <position position="229"/>
    </location>
</feature>
<dbReference type="InterPro" id="IPR044068">
    <property type="entry name" value="CB"/>
</dbReference>
<feature type="active site" description="O-(3'-phospho-DNA)-tyrosine intermediate" evidence="9">
    <location>
        <position position="335"/>
    </location>
</feature>
<dbReference type="SUPFAM" id="SSF47823">
    <property type="entry name" value="lambda integrase-like, N-terminal domain"/>
    <property type="match status" value="1"/>
</dbReference>
<evidence type="ECO:0000256" key="7">
    <source>
        <dbReference type="ARBA" id="ARBA00023172"/>
    </source>
</evidence>
<dbReference type="Gene3D" id="1.10.443.10">
    <property type="entry name" value="Intergrase catalytic core"/>
    <property type="match status" value="1"/>
</dbReference>
<keyword evidence="8 9" id="KW-0131">Cell cycle</keyword>
<evidence type="ECO:0000256" key="4">
    <source>
        <dbReference type="ARBA" id="ARBA00022829"/>
    </source>
</evidence>
<dbReference type="InterPro" id="IPR010998">
    <property type="entry name" value="Integrase_recombinase_N"/>
</dbReference>
<accession>A0A1H1Y0N7</accession>
<dbReference type="PANTHER" id="PTHR30349:SF77">
    <property type="entry name" value="TYROSINE RECOMBINASE XERC"/>
    <property type="match status" value="1"/>
</dbReference>
<dbReference type="HAMAP" id="MF_01808">
    <property type="entry name" value="Recomb_XerC_XerD"/>
    <property type="match status" value="1"/>
</dbReference>
<dbReference type="InterPro" id="IPR011010">
    <property type="entry name" value="DNA_brk_join_enz"/>
</dbReference>
<dbReference type="STRING" id="117157.SAMN04489717_5232"/>
<feature type="active site" evidence="9">
    <location>
        <position position="300"/>
    </location>
</feature>
<evidence type="ECO:0000313" key="13">
    <source>
        <dbReference type="EMBL" id="SDT14992.1"/>
    </source>
</evidence>
<dbReference type="SUPFAM" id="SSF56349">
    <property type="entry name" value="DNA breaking-rejoining enzymes"/>
    <property type="match status" value="1"/>
</dbReference>
<organism evidence="13 14">
    <name type="scientific">Actinopolymorpha singaporensis</name>
    <dbReference type="NCBI Taxonomy" id="117157"/>
    <lineage>
        <taxon>Bacteria</taxon>
        <taxon>Bacillati</taxon>
        <taxon>Actinomycetota</taxon>
        <taxon>Actinomycetes</taxon>
        <taxon>Propionibacteriales</taxon>
        <taxon>Actinopolymorphaceae</taxon>
        <taxon>Actinopolymorpha</taxon>
    </lineage>
</organism>
<comment type="function">
    <text evidence="9">Site-specific tyrosine recombinase, which acts by catalyzing the cutting and rejoining of the recombining DNA molecules. The XerC-XerD complex is essential to convert dimers of the bacterial chromosome into monomers to permit their segregation at cell division. It also contributes to the segregational stability of plasmids.</text>
</comment>
<dbReference type="Proteomes" id="UP000198983">
    <property type="component" value="Chromosome I"/>
</dbReference>
<evidence type="ECO:0000256" key="8">
    <source>
        <dbReference type="ARBA" id="ARBA00023306"/>
    </source>
</evidence>
<evidence type="ECO:0000256" key="2">
    <source>
        <dbReference type="ARBA" id="ARBA00022490"/>
    </source>
</evidence>
<dbReference type="GO" id="GO:0051301">
    <property type="term" value="P:cell division"/>
    <property type="evidence" value="ECO:0007669"/>
    <property type="project" value="UniProtKB-KW"/>
</dbReference>
<keyword evidence="4 9" id="KW-0159">Chromosome partition</keyword>
<dbReference type="PROSITE" id="PS51898">
    <property type="entry name" value="TYR_RECOMBINASE"/>
    <property type="match status" value="1"/>
</dbReference>
<gene>
    <name evidence="9" type="primary">xerC</name>
    <name evidence="13" type="ORF">SAMN04489717_5232</name>
</gene>
<dbReference type="InterPro" id="IPR013762">
    <property type="entry name" value="Integrase-like_cat_sf"/>
</dbReference>
<dbReference type="GO" id="GO:0005737">
    <property type="term" value="C:cytoplasm"/>
    <property type="evidence" value="ECO:0007669"/>
    <property type="project" value="UniProtKB-SubCell"/>
</dbReference>
<dbReference type="Pfam" id="PF02899">
    <property type="entry name" value="Phage_int_SAM_1"/>
    <property type="match status" value="1"/>
</dbReference>
<evidence type="ECO:0000256" key="6">
    <source>
        <dbReference type="ARBA" id="ARBA00023125"/>
    </source>
</evidence>
<dbReference type="InterPro" id="IPR002104">
    <property type="entry name" value="Integrase_catalytic"/>
</dbReference>
<keyword evidence="5 9" id="KW-0229">DNA integration</keyword>
<sequence>MVVVVKAERAPGRPGPEWAESTLAAFARHLQAERDLSEHSVRAYLGDIRSLFEHVQSVRSTAGADEGGDAVDPGAADGDGAAEKDHEHSGGGGEAATGPLGLIDIHLLRDWLAGIQAGGRARTTLARRAAAARTFTAWAHRTGVLPEDPGLLLGSPKPRRTLPGVLRQDEAGRLLRVAAVASDDGSPVGSRDRAVLELLYATGVRVGELVALDVDDIDQGRRLVRVLGKGRKERSVPFGVPAAEALNDYLRTARGRLCTDRSGPALFVGVRGGRLDQRTVRRLVHARLADVPDAPDLAPHGLRHSVATHLLEGGADLRTVQEFLGHASMATTQIYTHVSAERLRKVYQQAHPRA</sequence>
<dbReference type="AlphaFoldDB" id="A0A1H1Y0N7"/>
<evidence type="ECO:0000256" key="3">
    <source>
        <dbReference type="ARBA" id="ARBA00022618"/>
    </source>
</evidence>
<dbReference type="GO" id="GO:0009037">
    <property type="term" value="F:tyrosine-based site-specific recombinase activity"/>
    <property type="evidence" value="ECO:0007669"/>
    <property type="project" value="UniProtKB-UniRule"/>
</dbReference>
<evidence type="ECO:0000259" key="11">
    <source>
        <dbReference type="PROSITE" id="PS51898"/>
    </source>
</evidence>
<evidence type="ECO:0000313" key="14">
    <source>
        <dbReference type="Proteomes" id="UP000198983"/>
    </source>
</evidence>
<reference evidence="13 14" key="1">
    <citation type="submission" date="2016-10" db="EMBL/GenBank/DDBJ databases">
        <authorList>
            <person name="de Groot N.N."/>
        </authorList>
    </citation>
    <scope>NUCLEOTIDE SEQUENCE [LARGE SCALE GENOMIC DNA]</scope>
    <source>
        <strain evidence="13 14">DSM 22024</strain>
    </source>
</reference>
<feature type="active site" evidence="9">
    <location>
        <position position="326"/>
    </location>
</feature>
<keyword evidence="6 9" id="KW-0238">DNA-binding</keyword>
<dbReference type="Pfam" id="PF00589">
    <property type="entry name" value="Phage_integrase"/>
    <property type="match status" value="1"/>
</dbReference>
<feature type="active site" evidence="9">
    <location>
        <position position="205"/>
    </location>
</feature>
<keyword evidence="3 9" id="KW-0132">Cell division</keyword>
<dbReference type="EMBL" id="LT629732">
    <property type="protein sequence ID" value="SDT14992.1"/>
    <property type="molecule type" value="Genomic_DNA"/>
</dbReference>
<dbReference type="GO" id="GO:0007059">
    <property type="term" value="P:chromosome segregation"/>
    <property type="evidence" value="ECO:0007669"/>
    <property type="project" value="UniProtKB-UniRule"/>
</dbReference>
<feature type="domain" description="Core-binding (CB)" evidence="12">
    <location>
        <begin position="17"/>
        <end position="140"/>
    </location>
</feature>
<feature type="region of interest" description="Disordered" evidence="10">
    <location>
        <begin position="60"/>
        <end position="95"/>
    </location>
</feature>
<evidence type="ECO:0000259" key="12">
    <source>
        <dbReference type="PROSITE" id="PS51900"/>
    </source>
</evidence>
<dbReference type="GO" id="GO:0003677">
    <property type="term" value="F:DNA binding"/>
    <property type="evidence" value="ECO:0007669"/>
    <property type="project" value="UniProtKB-UniRule"/>
</dbReference>
<comment type="subunit">
    <text evidence="9">Forms a cyclic heterotetrameric complex composed of two molecules of XerC and two molecules of XerD.</text>
</comment>
<feature type="active site" evidence="9">
    <location>
        <position position="303"/>
    </location>
</feature>
<dbReference type="InterPro" id="IPR050090">
    <property type="entry name" value="Tyrosine_recombinase_XerCD"/>
</dbReference>
<dbReference type="InterPro" id="IPR023009">
    <property type="entry name" value="Tyrosine_recombinase_XerC/XerD"/>
</dbReference>
<feature type="compositionally biased region" description="Low complexity" evidence="10">
    <location>
        <begin position="70"/>
        <end position="79"/>
    </location>
</feature>
<evidence type="ECO:0000256" key="10">
    <source>
        <dbReference type="SAM" id="MobiDB-lite"/>
    </source>
</evidence>
<keyword evidence="7 9" id="KW-0233">DNA recombination</keyword>
<evidence type="ECO:0000256" key="5">
    <source>
        <dbReference type="ARBA" id="ARBA00022908"/>
    </source>
</evidence>
<dbReference type="RefSeq" id="WP_092656168.1">
    <property type="nucleotide sequence ID" value="NZ_LT629732.1"/>
</dbReference>
<name>A0A1H1Y0N7_9ACTN</name>
<dbReference type="CDD" id="cd00798">
    <property type="entry name" value="INT_XerDC_C"/>
    <property type="match status" value="1"/>
</dbReference>
<keyword evidence="14" id="KW-1185">Reference proteome</keyword>